<evidence type="ECO:0000256" key="7">
    <source>
        <dbReference type="PIRSR" id="PIRSR000027-2"/>
    </source>
</evidence>
<keyword evidence="10" id="KW-1185">Reference proteome</keyword>
<evidence type="ECO:0000256" key="8">
    <source>
        <dbReference type="SAM" id="SignalP"/>
    </source>
</evidence>
<dbReference type="InterPro" id="IPR015984">
    <property type="entry name" value="Cyt_c_prime_subgr"/>
</dbReference>
<evidence type="ECO:0000256" key="3">
    <source>
        <dbReference type="ARBA" id="ARBA00022723"/>
    </source>
</evidence>
<dbReference type="Pfam" id="PF01322">
    <property type="entry name" value="Cytochrom_C_2"/>
    <property type="match status" value="1"/>
</dbReference>
<dbReference type="InterPro" id="IPR010980">
    <property type="entry name" value="Cyt_c/b562"/>
</dbReference>
<dbReference type="PRINTS" id="PR00608">
    <property type="entry name" value="CYTCHROMECII"/>
</dbReference>
<accession>A0A1M5JYA8</accession>
<dbReference type="GO" id="GO:0022900">
    <property type="term" value="P:electron transport chain"/>
    <property type="evidence" value="ECO:0007669"/>
    <property type="project" value="InterPro"/>
</dbReference>
<dbReference type="RefSeq" id="WP_073322429.1">
    <property type="nucleotide sequence ID" value="NZ_FQWD01000003.1"/>
</dbReference>
<dbReference type="GO" id="GO:0020037">
    <property type="term" value="F:heme binding"/>
    <property type="evidence" value="ECO:0007669"/>
    <property type="project" value="InterPro"/>
</dbReference>
<feature type="binding site" description="covalent" evidence="7">
    <location>
        <position position="148"/>
    </location>
    <ligand>
        <name>heme c</name>
        <dbReference type="ChEBI" id="CHEBI:61717"/>
    </ligand>
</feature>
<evidence type="ECO:0000256" key="5">
    <source>
        <dbReference type="ARBA" id="ARBA00023004"/>
    </source>
</evidence>
<evidence type="ECO:0000313" key="10">
    <source>
        <dbReference type="Proteomes" id="UP000184520"/>
    </source>
</evidence>
<name>A0A1M5JYA8_9ALTE</name>
<keyword evidence="2 7" id="KW-0349">Heme</keyword>
<dbReference type="GO" id="GO:0042597">
    <property type="term" value="C:periplasmic space"/>
    <property type="evidence" value="ECO:0007669"/>
    <property type="project" value="InterPro"/>
</dbReference>
<dbReference type="SUPFAM" id="SSF47175">
    <property type="entry name" value="Cytochromes"/>
    <property type="match status" value="1"/>
</dbReference>
<dbReference type="STRING" id="634436.SAMN05216361_2292"/>
<feature type="chain" id="PRO_5012093010" evidence="8">
    <location>
        <begin position="26"/>
        <end position="157"/>
    </location>
</feature>
<feature type="binding site" description="axial binding residue" evidence="6">
    <location>
        <position position="152"/>
    </location>
    <ligand>
        <name>heme c</name>
        <dbReference type="ChEBI" id="CHEBI:61717"/>
    </ligand>
    <ligandPart>
        <name>Fe</name>
        <dbReference type="ChEBI" id="CHEBI:18248"/>
    </ligandPart>
</feature>
<keyword evidence="1" id="KW-0813">Transport</keyword>
<gene>
    <name evidence="9" type="ORF">SAMN05216361_2292</name>
</gene>
<dbReference type="Gene3D" id="1.20.120.10">
    <property type="entry name" value="Cytochrome c/b562"/>
    <property type="match status" value="1"/>
</dbReference>
<dbReference type="Proteomes" id="UP000184520">
    <property type="component" value="Unassembled WGS sequence"/>
</dbReference>
<dbReference type="PIRSF" id="PIRSF000027">
    <property type="entry name" value="Cytc_c_prime"/>
    <property type="match status" value="1"/>
</dbReference>
<proteinExistence type="predicted"/>
<dbReference type="AlphaFoldDB" id="A0A1M5JYA8"/>
<reference evidence="10" key="1">
    <citation type="submission" date="2016-11" db="EMBL/GenBank/DDBJ databases">
        <authorList>
            <person name="Varghese N."/>
            <person name="Submissions S."/>
        </authorList>
    </citation>
    <scope>NUCLEOTIDE SEQUENCE [LARGE SCALE GENOMIC DNA]</scope>
    <source>
        <strain evidence="10">CGMCC 1.8995</strain>
    </source>
</reference>
<protein>
    <submittedName>
        <fullName evidence="9">Cytochrome c556</fullName>
    </submittedName>
</protein>
<dbReference type="GO" id="GO:0009055">
    <property type="term" value="F:electron transfer activity"/>
    <property type="evidence" value="ECO:0007669"/>
    <property type="project" value="InterPro"/>
</dbReference>
<keyword evidence="4" id="KW-0249">Electron transport</keyword>
<evidence type="ECO:0000256" key="6">
    <source>
        <dbReference type="PIRSR" id="PIRSR000027-1"/>
    </source>
</evidence>
<dbReference type="EMBL" id="FQWD01000003">
    <property type="protein sequence ID" value="SHG45229.1"/>
    <property type="molecule type" value="Genomic_DNA"/>
</dbReference>
<comment type="PTM">
    <text evidence="7">Binds 1 heme group per subunit.</text>
</comment>
<evidence type="ECO:0000256" key="4">
    <source>
        <dbReference type="ARBA" id="ARBA00022982"/>
    </source>
</evidence>
<feature type="signal peptide" evidence="8">
    <location>
        <begin position="1"/>
        <end position="25"/>
    </location>
</feature>
<keyword evidence="5 6" id="KW-0408">Iron</keyword>
<evidence type="ECO:0000313" key="9">
    <source>
        <dbReference type="EMBL" id="SHG45229.1"/>
    </source>
</evidence>
<organism evidence="9 10">
    <name type="scientific">Marisediminitalea aggregata</name>
    <dbReference type="NCBI Taxonomy" id="634436"/>
    <lineage>
        <taxon>Bacteria</taxon>
        <taxon>Pseudomonadati</taxon>
        <taxon>Pseudomonadota</taxon>
        <taxon>Gammaproteobacteria</taxon>
        <taxon>Alteromonadales</taxon>
        <taxon>Alteromonadaceae</taxon>
        <taxon>Marisediminitalea</taxon>
    </lineage>
</organism>
<keyword evidence="3 6" id="KW-0479">Metal-binding</keyword>
<sequence>MKKVLASGLLALCAAGTVLSGSAMAAKAASEKHAEAAIEYRQSLYQLVKSNAAPMFGMLKMKKFDPEVMKTNGMRLEQLADMMADYLLVDTTDFDVPTDAKPALFSNEADVNDKIAALKKVAMDIQAASATGDEGAYAKAIAGLGGTCKSCHDDYKE</sequence>
<dbReference type="InterPro" id="IPR012127">
    <property type="entry name" value="Cyt_c_prime"/>
</dbReference>
<dbReference type="OrthoDB" id="5520910at2"/>
<keyword evidence="8" id="KW-0732">Signal</keyword>
<dbReference type="GO" id="GO:0005506">
    <property type="term" value="F:iron ion binding"/>
    <property type="evidence" value="ECO:0007669"/>
    <property type="project" value="InterPro"/>
</dbReference>
<evidence type="ECO:0000256" key="2">
    <source>
        <dbReference type="ARBA" id="ARBA00022617"/>
    </source>
</evidence>
<dbReference type="InterPro" id="IPR002321">
    <property type="entry name" value="Cyt_c_II"/>
</dbReference>
<dbReference type="PROSITE" id="PS51009">
    <property type="entry name" value="CYTCII"/>
    <property type="match status" value="1"/>
</dbReference>
<feature type="binding site" description="covalent" evidence="7">
    <location>
        <position position="151"/>
    </location>
    <ligand>
        <name>heme c</name>
        <dbReference type="ChEBI" id="CHEBI:61717"/>
    </ligand>
</feature>
<evidence type="ECO:0000256" key="1">
    <source>
        <dbReference type="ARBA" id="ARBA00022448"/>
    </source>
</evidence>